<dbReference type="NCBIfam" id="TIGR04178">
    <property type="entry name" value="exo_archaeo"/>
    <property type="match status" value="1"/>
</dbReference>
<keyword evidence="5" id="KW-0378">Hydrolase</keyword>
<keyword evidence="7 8" id="KW-0472">Membrane</keyword>
<feature type="transmembrane region" description="Helical" evidence="8">
    <location>
        <begin position="48"/>
        <end position="68"/>
    </location>
</feature>
<evidence type="ECO:0000256" key="1">
    <source>
        <dbReference type="ARBA" id="ARBA00004651"/>
    </source>
</evidence>
<evidence type="ECO:0000256" key="4">
    <source>
        <dbReference type="ARBA" id="ARBA00022692"/>
    </source>
</evidence>
<dbReference type="InterPro" id="IPR014263">
    <property type="entry name" value="Methanolan_biosynth_EpsI"/>
</dbReference>
<keyword evidence="2" id="KW-1003">Cell membrane</keyword>
<dbReference type="NCBIfam" id="TIGR02914">
    <property type="entry name" value="EpsI_fam"/>
    <property type="match status" value="1"/>
</dbReference>
<name>A0ABN1ENB2_9PROT</name>
<evidence type="ECO:0000313" key="11">
    <source>
        <dbReference type="Proteomes" id="UP001499951"/>
    </source>
</evidence>
<keyword evidence="6 8" id="KW-1133">Transmembrane helix</keyword>
<feature type="transmembrane region" description="Helical" evidence="8">
    <location>
        <begin position="259"/>
        <end position="281"/>
    </location>
</feature>
<feature type="transmembrane region" description="Helical" evidence="8">
    <location>
        <begin position="131"/>
        <end position="150"/>
    </location>
</feature>
<keyword evidence="3" id="KW-0645">Protease</keyword>
<feature type="transmembrane region" description="Helical" evidence="8">
    <location>
        <begin position="301"/>
        <end position="322"/>
    </location>
</feature>
<dbReference type="InterPro" id="IPR013426">
    <property type="entry name" value="EpsH-like"/>
</dbReference>
<comment type="caution">
    <text evidence="10">The sequence shown here is derived from an EMBL/GenBank/DDBJ whole genome shotgun (WGS) entry which is preliminary data.</text>
</comment>
<feature type="transmembrane region" description="Helical" evidence="8">
    <location>
        <begin position="12"/>
        <end position="36"/>
    </location>
</feature>
<dbReference type="Proteomes" id="UP001499951">
    <property type="component" value="Unassembled WGS sequence"/>
</dbReference>
<evidence type="ECO:0000313" key="10">
    <source>
        <dbReference type="EMBL" id="GAA0570201.1"/>
    </source>
</evidence>
<accession>A0ABN1ENB2</accession>
<evidence type="ECO:0000256" key="5">
    <source>
        <dbReference type="ARBA" id="ARBA00022801"/>
    </source>
</evidence>
<dbReference type="EMBL" id="BAAADD010000004">
    <property type="protein sequence ID" value="GAA0570201.1"/>
    <property type="molecule type" value="Genomic_DNA"/>
</dbReference>
<dbReference type="RefSeq" id="WP_166929416.1">
    <property type="nucleotide sequence ID" value="NZ_BAAADD010000004.1"/>
</dbReference>
<gene>
    <name evidence="10" type="primary">xrtA</name>
    <name evidence="10" type="ORF">GCM10008942_18770</name>
</gene>
<keyword evidence="4 8" id="KW-0812">Transmembrane</keyword>
<evidence type="ECO:0000256" key="2">
    <source>
        <dbReference type="ARBA" id="ARBA00022475"/>
    </source>
</evidence>
<dbReference type="Pfam" id="PF11984">
    <property type="entry name" value="DUF3485"/>
    <property type="match status" value="1"/>
</dbReference>
<evidence type="ECO:0000256" key="3">
    <source>
        <dbReference type="ARBA" id="ARBA00022670"/>
    </source>
</evidence>
<dbReference type="InterPro" id="IPR017540">
    <property type="entry name" value="Exosortase-1"/>
</dbReference>
<evidence type="ECO:0000256" key="8">
    <source>
        <dbReference type="SAM" id="Phobius"/>
    </source>
</evidence>
<feature type="transmembrane region" description="Helical" evidence="8">
    <location>
        <begin position="219"/>
        <end position="247"/>
    </location>
</feature>
<feature type="transmembrane region" description="Helical" evidence="8">
    <location>
        <begin position="80"/>
        <end position="101"/>
    </location>
</feature>
<feature type="transmembrane region" description="Helical" evidence="8">
    <location>
        <begin position="107"/>
        <end position="124"/>
    </location>
</feature>
<dbReference type="NCBIfam" id="TIGR02602">
    <property type="entry name" value="8TM_EpsH"/>
    <property type="match status" value="1"/>
</dbReference>
<dbReference type="InterPro" id="IPR019127">
    <property type="entry name" value="Exosortase"/>
</dbReference>
<evidence type="ECO:0000256" key="7">
    <source>
        <dbReference type="ARBA" id="ARBA00023136"/>
    </source>
</evidence>
<organism evidence="10 11">
    <name type="scientific">Rhizomicrobium electricum</name>
    <dbReference type="NCBI Taxonomy" id="480070"/>
    <lineage>
        <taxon>Bacteria</taxon>
        <taxon>Pseudomonadati</taxon>
        <taxon>Pseudomonadota</taxon>
        <taxon>Alphaproteobacteria</taxon>
        <taxon>Micropepsales</taxon>
        <taxon>Micropepsaceae</taxon>
        <taxon>Rhizomicrobium</taxon>
    </lineage>
</organism>
<evidence type="ECO:0000256" key="6">
    <source>
        <dbReference type="ARBA" id="ARBA00022989"/>
    </source>
</evidence>
<comment type="subcellular location">
    <subcellularLocation>
        <location evidence="1">Cell membrane</location>
        <topology evidence="1">Multi-pass membrane protein</topology>
    </subcellularLocation>
</comment>
<dbReference type="NCBIfam" id="TIGR03109">
    <property type="entry name" value="exosort_XrtA"/>
    <property type="match status" value="1"/>
</dbReference>
<sequence length="509" mass="54604">MSSLDRAGRPQALSVSTWTIHLAALAGLIVLLGLLYARTVAAAVTVWWVSPTFSHCFLIIPVVAYLIWGKRRALARLTPVACPRALLLALPVMAAAFVGALASINEIEQLALIAFVQVLALALLGPKIYRVILFPALYLFFLVPMGEYLIGPLQHFTTWFIDQGLTVLGILHFTEGNIVELANGRFQVAEACAGLRFLIATIAVGALFAHLTYRKWNKIALFMLACVIVPIIGNGFRALGIVLLAHFSDNRIAVGADHLVYGWGFSVAILAVLMFVGSKFADDFPSEPAVAPAPQPIRAHLLPLTVLLALLSVSAVPAFAAWHATGRPVDASAFAVVPEVQGFSTESVSRDWAPGFQAPDAKLEFAMRRANATEDGAAVDVFVDYYGGGGHNLISSANKFWDEDVWHPIAERQATAKVGAVPVNFHELQIGSAGLTRLVWWTYVSGGAFTQSGLAVKLDHVKSAFAGGRGAALLALSTPVDGETETARARLREAAAALQPVKDRLARME</sequence>
<dbReference type="Pfam" id="PF09721">
    <property type="entry name" value="Exosortase_EpsH"/>
    <property type="match status" value="1"/>
</dbReference>
<keyword evidence="11" id="KW-1185">Reference proteome</keyword>
<evidence type="ECO:0000259" key="9">
    <source>
        <dbReference type="Pfam" id="PF11984"/>
    </source>
</evidence>
<feature type="domain" description="Methanolan biosynthesis EpsI" evidence="9">
    <location>
        <begin position="309"/>
        <end position="501"/>
    </location>
</feature>
<protein>
    <submittedName>
        <fullName evidence="10">Exosortase A</fullName>
    </submittedName>
</protein>
<reference evidence="10 11" key="1">
    <citation type="journal article" date="2019" name="Int. J. Syst. Evol. Microbiol.">
        <title>The Global Catalogue of Microorganisms (GCM) 10K type strain sequencing project: providing services to taxonomists for standard genome sequencing and annotation.</title>
        <authorList>
            <consortium name="The Broad Institute Genomics Platform"/>
            <consortium name="The Broad Institute Genome Sequencing Center for Infectious Disease"/>
            <person name="Wu L."/>
            <person name="Ma J."/>
        </authorList>
    </citation>
    <scope>NUCLEOTIDE SEQUENCE [LARGE SCALE GENOMIC DNA]</scope>
    <source>
        <strain evidence="10 11">JCM 15089</strain>
    </source>
</reference>
<proteinExistence type="predicted"/>
<dbReference type="InterPro" id="IPR026392">
    <property type="entry name" value="Exo/Archaeosortase_dom"/>
</dbReference>
<feature type="transmembrane region" description="Helical" evidence="8">
    <location>
        <begin position="195"/>
        <end position="213"/>
    </location>
</feature>